<dbReference type="Pfam" id="PF00076">
    <property type="entry name" value="RRM_1"/>
    <property type="match status" value="2"/>
</dbReference>
<dbReference type="PROSITE" id="PS50102">
    <property type="entry name" value="RRM"/>
    <property type="match status" value="2"/>
</dbReference>
<dbReference type="CDD" id="cd00590">
    <property type="entry name" value="RRM_SF"/>
    <property type="match status" value="1"/>
</dbReference>
<gene>
    <name evidence="6" type="ORF">NESM_000657400</name>
</gene>
<dbReference type="InterPro" id="IPR000504">
    <property type="entry name" value="RRM_dom"/>
</dbReference>
<reference evidence="6 7" key="1">
    <citation type="journal article" date="2021" name="MBio">
        <title>A New Model Trypanosomatid, Novymonas esmeraldas: Genomic Perception of Its 'Candidatus Pandoraea novymonadis' Endosymbiont.</title>
        <authorList>
            <person name="Zakharova A."/>
            <person name="Saura A."/>
            <person name="Butenko A."/>
            <person name="Podesvova L."/>
            <person name="Warmusova S."/>
            <person name="Kostygov A.Y."/>
            <person name="Nenarokova A."/>
            <person name="Lukes J."/>
            <person name="Opperdoes F.R."/>
            <person name="Yurchenko V."/>
        </authorList>
    </citation>
    <scope>NUCLEOTIDE SEQUENCE [LARGE SCALE GENOMIC DNA]</scope>
    <source>
        <strain evidence="6 7">E262AT.01</strain>
    </source>
</reference>
<organism evidence="6 7">
    <name type="scientific">Novymonas esmeraldas</name>
    <dbReference type="NCBI Taxonomy" id="1808958"/>
    <lineage>
        <taxon>Eukaryota</taxon>
        <taxon>Discoba</taxon>
        <taxon>Euglenozoa</taxon>
        <taxon>Kinetoplastea</taxon>
        <taxon>Metakinetoplastina</taxon>
        <taxon>Trypanosomatida</taxon>
        <taxon>Trypanosomatidae</taxon>
        <taxon>Novymonas</taxon>
    </lineage>
</organism>
<dbReference type="AlphaFoldDB" id="A0AAW0ESW1"/>
<feature type="region of interest" description="Disordered" evidence="4">
    <location>
        <begin position="1"/>
        <end position="40"/>
    </location>
</feature>
<keyword evidence="2 3" id="KW-0694">RNA-binding</keyword>
<keyword evidence="1" id="KW-0677">Repeat</keyword>
<comment type="caution">
    <text evidence="6">The sequence shown here is derived from an EMBL/GenBank/DDBJ whole genome shotgun (WGS) entry which is preliminary data.</text>
</comment>
<feature type="domain" description="RRM" evidence="5">
    <location>
        <begin position="132"/>
        <end position="211"/>
    </location>
</feature>
<dbReference type="InterPro" id="IPR035979">
    <property type="entry name" value="RBD_domain_sf"/>
</dbReference>
<proteinExistence type="predicted"/>
<evidence type="ECO:0000256" key="2">
    <source>
        <dbReference type="ARBA" id="ARBA00022884"/>
    </source>
</evidence>
<protein>
    <submittedName>
        <fullName evidence="6">Double RNA binding domain protein 7</fullName>
    </submittedName>
</protein>
<evidence type="ECO:0000259" key="5">
    <source>
        <dbReference type="PROSITE" id="PS50102"/>
    </source>
</evidence>
<feature type="compositionally biased region" description="Low complexity" evidence="4">
    <location>
        <begin position="231"/>
        <end position="249"/>
    </location>
</feature>
<feature type="compositionally biased region" description="Polar residues" evidence="4">
    <location>
        <begin position="30"/>
        <end position="40"/>
    </location>
</feature>
<dbReference type="SUPFAM" id="SSF54928">
    <property type="entry name" value="RNA-binding domain, RBD"/>
    <property type="match status" value="2"/>
</dbReference>
<dbReference type="PANTHER" id="PTHR24012">
    <property type="entry name" value="RNA BINDING PROTEIN"/>
    <property type="match status" value="1"/>
</dbReference>
<sequence>MESRGMEAGSYKPSLRVDIGSADNAKEESSNATGTSPQKAITPHVSTNIFVAGIPSLWDDEALRDRYKEFGEIVSTKVVKNRHFGFVMFRKADSAHAAINATHLTQPTPQSTTVLHVSIAMHDEGLDDQPNDRLFIRGLPQWATKEHLRQMFSPYGVITECAVLMNPLGQCKGSGFVQFSSQQDATAAIRARDSISIDDWPHQLEVKYSESAEVRQMRQERNRNRQRHWLPSPQYRGNNNNNNNSTPSSLPSPYPSFSPPLSVIPSPQGFPVMNAMPFPMVYPPTPSTTGAPTQIVYPQPIYQSMSPFFSASAVPLPAPIPLPQKGDLHFSGPPLTEELLRLLLHSYGDVEAIKKLDNDSGIAVRMRDTTKHALVVQQLNGSLFPTGQLLAVGMYA</sequence>
<evidence type="ECO:0000256" key="4">
    <source>
        <dbReference type="SAM" id="MobiDB-lite"/>
    </source>
</evidence>
<name>A0AAW0ESW1_9TRYP</name>
<evidence type="ECO:0000313" key="7">
    <source>
        <dbReference type="Proteomes" id="UP001430356"/>
    </source>
</evidence>
<dbReference type="Gene3D" id="3.30.70.330">
    <property type="match status" value="2"/>
</dbReference>
<accession>A0AAW0ESW1</accession>
<dbReference type="Proteomes" id="UP001430356">
    <property type="component" value="Unassembled WGS sequence"/>
</dbReference>
<feature type="region of interest" description="Disordered" evidence="4">
    <location>
        <begin position="215"/>
        <end position="255"/>
    </location>
</feature>
<evidence type="ECO:0000256" key="3">
    <source>
        <dbReference type="PROSITE-ProRule" id="PRU00176"/>
    </source>
</evidence>
<evidence type="ECO:0000256" key="1">
    <source>
        <dbReference type="ARBA" id="ARBA00022737"/>
    </source>
</evidence>
<feature type="domain" description="RRM" evidence="5">
    <location>
        <begin position="47"/>
        <end position="122"/>
    </location>
</feature>
<dbReference type="GO" id="GO:0003723">
    <property type="term" value="F:RNA binding"/>
    <property type="evidence" value="ECO:0007669"/>
    <property type="project" value="UniProtKB-UniRule"/>
</dbReference>
<dbReference type="EMBL" id="JAECZO010000095">
    <property type="protein sequence ID" value="KAK7197123.1"/>
    <property type="molecule type" value="Genomic_DNA"/>
</dbReference>
<dbReference type="SMART" id="SM00360">
    <property type="entry name" value="RRM"/>
    <property type="match status" value="2"/>
</dbReference>
<evidence type="ECO:0000313" key="6">
    <source>
        <dbReference type="EMBL" id="KAK7197123.1"/>
    </source>
</evidence>
<dbReference type="InterPro" id="IPR012677">
    <property type="entry name" value="Nucleotide-bd_a/b_plait_sf"/>
</dbReference>
<dbReference type="FunFam" id="3.30.70.330:FF:001255">
    <property type="entry name" value="RNA-binding protein-like protein"/>
    <property type="match status" value="1"/>
</dbReference>
<keyword evidence="7" id="KW-1185">Reference proteome</keyword>
<dbReference type="FunFam" id="3.30.70.330:FF:000778">
    <property type="entry name" value="RNA-binding protein-like protein"/>
    <property type="match status" value="1"/>
</dbReference>